<protein>
    <submittedName>
        <fullName evidence="16">Hypothetical hemolysin secretion protein HylB</fullName>
    </submittedName>
</protein>
<keyword evidence="5" id="KW-0997">Cell inner membrane</keyword>
<dbReference type="CDD" id="cd06225">
    <property type="entry name" value="HAMP"/>
    <property type="match status" value="1"/>
</dbReference>
<dbReference type="STRING" id="298386.PBPRA2303"/>
<dbReference type="SUPFAM" id="SSF58104">
    <property type="entry name" value="Methyl-accepting chemotaxis protein (MCP) signaling domain"/>
    <property type="match status" value="1"/>
</dbReference>
<dbReference type="Gene3D" id="1.10.287.950">
    <property type="entry name" value="Methyl-accepting chemotaxis protein"/>
    <property type="match status" value="1"/>
</dbReference>
<feature type="transmembrane region" description="Helical" evidence="12">
    <location>
        <begin position="12"/>
        <end position="31"/>
    </location>
</feature>
<dbReference type="GO" id="GO:0005886">
    <property type="term" value="C:plasma membrane"/>
    <property type="evidence" value="ECO:0007669"/>
    <property type="project" value="UniProtKB-SubCell"/>
</dbReference>
<keyword evidence="7 12" id="KW-1133">Transmembrane helix</keyword>
<proteinExistence type="inferred from homology"/>
<evidence type="ECO:0000313" key="16">
    <source>
        <dbReference type="EMBL" id="CAG20689.1"/>
    </source>
</evidence>
<dbReference type="GO" id="GO:0007165">
    <property type="term" value="P:signal transduction"/>
    <property type="evidence" value="ECO:0007669"/>
    <property type="project" value="UniProtKB-KW"/>
</dbReference>
<evidence type="ECO:0000256" key="12">
    <source>
        <dbReference type="SAM" id="Phobius"/>
    </source>
</evidence>
<feature type="domain" description="HAMP" evidence="15">
    <location>
        <begin position="218"/>
        <end position="271"/>
    </location>
</feature>
<evidence type="ECO:0000259" key="14">
    <source>
        <dbReference type="PROSITE" id="PS50192"/>
    </source>
</evidence>
<evidence type="ECO:0000256" key="6">
    <source>
        <dbReference type="ARBA" id="ARBA00022692"/>
    </source>
</evidence>
<feature type="domain" description="T-SNARE coiled-coil homology" evidence="14">
    <location>
        <begin position="463"/>
        <end position="512"/>
    </location>
</feature>
<gene>
    <name evidence="16" type="ordered locus">PBPRA2303</name>
</gene>
<organism evidence="16 17">
    <name type="scientific">Photobacterium profundum (strain SS9)</name>
    <dbReference type="NCBI Taxonomy" id="298386"/>
    <lineage>
        <taxon>Bacteria</taxon>
        <taxon>Pseudomonadati</taxon>
        <taxon>Pseudomonadota</taxon>
        <taxon>Gammaproteobacteria</taxon>
        <taxon>Vibrionales</taxon>
        <taxon>Vibrionaceae</taxon>
        <taxon>Photobacterium</taxon>
    </lineage>
</organism>
<dbReference type="eggNOG" id="COG0840">
    <property type="taxonomic scope" value="Bacteria"/>
</dbReference>
<evidence type="ECO:0000256" key="2">
    <source>
        <dbReference type="ARBA" id="ARBA00022475"/>
    </source>
</evidence>
<dbReference type="Proteomes" id="UP000000593">
    <property type="component" value="Chromosome 1"/>
</dbReference>
<dbReference type="GO" id="GO:0006935">
    <property type="term" value="P:chemotaxis"/>
    <property type="evidence" value="ECO:0007669"/>
    <property type="project" value="UniProtKB-KW"/>
</dbReference>
<reference evidence="17" key="1">
    <citation type="journal article" date="2005" name="Science">
        <title>Life at depth: Photobacterium profundum genome sequence and expression analysis.</title>
        <authorList>
            <person name="Vezzi A."/>
            <person name="Campanaro S."/>
            <person name="D'Angelo M."/>
            <person name="Simonato F."/>
            <person name="Vitulo N."/>
            <person name="Lauro F.M."/>
            <person name="Cestaro A."/>
            <person name="Malacrida G."/>
            <person name="Simionati B."/>
            <person name="Cannata N."/>
            <person name="Romualdi C."/>
            <person name="Bartlett D.H."/>
            <person name="Valle G."/>
        </authorList>
    </citation>
    <scope>NUCLEOTIDE SEQUENCE [LARGE SCALE GENOMIC DNA]</scope>
    <source>
        <strain evidence="17">ATCC BAA-1253 / SS9</strain>
    </source>
</reference>
<evidence type="ECO:0000256" key="5">
    <source>
        <dbReference type="ARBA" id="ARBA00022519"/>
    </source>
</evidence>
<evidence type="ECO:0000256" key="10">
    <source>
        <dbReference type="ARBA" id="ARBA00029447"/>
    </source>
</evidence>
<dbReference type="FunFam" id="1.10.287.950:FF:000001">
    <property type="entry name" value="Methyl-accepting chemotaxis sensory transducer"/>
    <property type="match status" value="1"/>
</dbReference>
<comment type="subcellular location">
    <subcellularLocation>
        <location evidence="1">Cell inner membrane</location>
        <topology evidence="1">Multi-pass membrane protein</topology>
    </subcellularLocation>
</comment>
<keyword evidence="8 12" id="KW-0472">Membrane</keyword>
<dbReference type="CDD" id="cd11386">
    <property type="entry name" value="MCP_signal"/>
    <property type="match status" value="1"/>
</dbReference>
<evidence type="ECO:0000256" key="1">
    <source>
        <dbReference type="ARBA" id="ARBA00004429"/>
    </source>
</evidence>
<dbReference type="PROSITE" id="PS50192">
    <property type="entry name" value="T_SNARE"/>
    <property type="match status" value="1"/>
</dbReference>
<keyword evidence="17" id="KW-1185">Reference proteome</keyword>
<dbReference type="InterPro" id="IPR004089">
    <property type="entry name" value="MCPsignal_dom"/>
</dbReference>
<dbReference type="SMART" id="SM00283">
    <property type="entry name" value="MA"/>
    <property type="match status" value="1"/>
</dbReference>
<accession>Q6LPT7</accession>
<dbReference type="InterPro" id="IPR003660">
    <property type="entry name" value="HAMP_dom"/>
</dbReference>
<dbReference type="KEGG" id="ppr:PBPRA2303"/>
<dbReference type="PANTHER" id="PTHR32089:SF39">
    <property type="entry name" value="METHYL-ACCEPTING CHEMOTAXIS PROTEIN HLYB"/>
    <property type="match status" value="1"/>
</dbReference>
<evidence type="ECO:0000256" key="11">
    <source>
        <dbReference type="PROSITE-ProRule" id="PRU00284"/>
    </source>
</evidence>
<dbReference type="Pfam" id="PF00672">
    <property type="entry name" value="HAMP"/>
    <property type="match status" value="1"/>
</dbReference>
<feature type="transmembrane region" description="Helical" evidence="12">
    <location>
        <begin position="198"/>
        <end position="220"/>
    </location>
</feature>
<evidence type="ECO:0000256" key="9">
    <source>
        <dbReference type="ARBA" id="ARBA00023224"/>
    </source>
</evidence>
<sequence>MLANRFTLQSRLIFAVLLPCIALLFVGSSGLKSMLDIRNQAEHLYLNTSSPMHSMGNVTSRIPRMRVGIDMMLLQETSLRDSKGIITRAREAREEDIPEMRQSIQNAVDSQVNVKRRKEIEELQIEFEKIVENELNPMLTAFENNDIVTAKQIYHERYTKSYGEMRKKAQSIMNSMLEQAREQNEVSQKSYSSGQLDMFVIIGFSLIISFIFSYFIVISLKRRVSYLQTTIATAANDMALNVRIELSGKDEITAIGNSFNLFIDKVHTSIEEVAASSRELTDTARKISDDAKITQSNCTSQRDRTVQVATAIHELGATVHEIAGNAAKASEVAIQATHQAKVGGDNVGTAREQIIDLTDELEQATDVVGSLANQIGDISSILETIRSISDQTNLLALNAAIEAARAGEQGRGFAVVADEVRSLASRSAGSTDEIQNLIERLKSESSRAVDAMSKGKEKSLLVVEQADNTNDSLLQIGNHIGLISDQNIQVATATEEQSSVVTEINRNVEDINQLTIETADVAEQLANSSEHLHSLSNQLDKLVNSFKL</sequence>
<dbReference type="Pfam" id="PF00015">
    <property type="entry name" value="MCPsignal"/>
    <property type="match status" value="1"/>
</dbReference>
<dbReference type="InterPro" id="IPR024478">
    <property type="entry name" value="HlyB_4HB_MCP"/>
</dbReference>
<keyword evidence="3" id="KW-0488">Methylation</keyword>
<name>Q6LPT7_PHOPR</name>
<keyword evidence="4" id="KW-0145">Chemotaxis</keyword>
<keyword evidence="6 12" id="KW-0812">Transmembrane</keyword>
<feature type="domain" description="Methyl-accepting transducer" evidence="13">
    <location>
        <begin position="276"/>
        <end position="512"/>
    </location>
</feature>
<evidence type="ECO:0000313" key="17">
    <source>
        <dbReference type="Proteomes" id="UP000000593"/>
    </source>
</evidence>
<dbReference type="HOGENOM" id="CLU_000445_107_27_6"/>
<evidence type="ECO:0000256" key="8">
    <source>
        <dbReference type="ARBA" id="ARBA00023136"/>
    </source>
</evidence>
<dbReference type="RefSeq" id="WP_011218978.1">
    <property type="nucleotide sequence ID" value="NC_006370.1"/>
</dbReference>
<dbReference type="AlphaFoldDB" id="Q6LPT7"/>
<dbReference type="Pfam" id="PF12729">
    <property type="entry name" value="4HB_MCP_1"/>
    <property type="match status" value="1"/>
</dbReference>
<evidence type="ECO:0000256" key="3">
    <source>
        <dbReference type="ARBA" id="ARBA00022481"/>
    </source>
</evidence>
<evidence type="ECO:0000259" key="15">
    <source>
        <dbReference type="PROSITE" id="PS50885"/>
    </source>
</evidence>
<dbReference type="SMART" id="SM00304">
    <property type="entry name" value="HAMP"/>
    <property type="match status" value="1"/>
</dbReference>
<dbReference type="InterPro" id="IPR000727">
    <property type="entry name" value="T_SNARE_dom"/>
</dbReference>
<keyword evidence="2" id="KW-1003">Cell membrane</keyword>
<evidence type="ECO:0000256" key="7">
    <source>
        <dbReference type="ARBA" id="ARBA00022989"/>
    </source>
</evidence>
<dbReference type="EMBL" id="CR378670">
    <property type="protein sequence ID" value="CAG20689.1"/>
    <property type="molecule type" value="Genomic_DNA"/>
</dbReference>
<dbReference type="PROSITE" id="PS50885">
    <property type="entry name" value="HAMP"/>
    <property type="match status" value="1"/>
</dbReference>
<dbReference type="PANTHER" id="PTHR32089">
    <property type="entry name" value="METHYL-ACCEPTING CHEMOTAXIS PROTEIN MCPB"/>
    <property type="match status" value="1"/>
</dbReference>
<keyword evidence="9 11" id="KW-0807">Transducer</keyword>
<evidence type="ECO:0000256" key="4">
    <source>
        <dbReference type="ARBA" id="ARBA00022500"/>
    </source>
</evidence>
<dbReference type="PROSITE" id="PS50111">
    <property type="entry name" value="CHEMOTAXIS_TRANSDUC_2"/>
    <property type="match status" value="1"/>
</dbReference>
<comment type="similarity">
    <text evidence="10">Belongs to the methyl-accepting chemotaxis (MCP) protein family.</text>
</comment>
<evidence type="ECO:0000259" key="13">
    <source>
        <dbReference type="PROSITE" id="PS50111"/>
    </source>
</evidence>